<keyword evidence="3 8" id="KW-0378">Hydrolase</keyword>
<evidence type="ECO:0000313" key="12">
    <source>
        <dbReference type="EMBL" id="GFT93072.1"/>
    </source>
</evidence>
<dbReference type="InterPro" id="IPR014001">
    <property type="entry name" value="Helicase_ATP-bd"/>
</dbReference>
<reference evidence="12" key="1">
    <citation type="submission" date="2020-08" db="EMBL/GenBank/DDBJ databases">
        <title>Multicomponent nature underlies the extraordinary mechanical properties of spider dragline silk.</title>
        <authorList>
            <person name="Kono N."/>
            <person name="Nakamura H."/>
            <person name="Mori M."/>
            <person name="Yoshida Y."/>
            <person name="Ohtoshi R."/>
            <person name="Malay A.D."/>
            <person name="Moran D.A.P."/>
            <person name="Tomita M."/>
            <person name="Numata K."/>
            <person name="Arakawa K."/>
        </authorList>
    </citation>
    <scope>NUCLEOTIDE SEQUENCE</scope>
</reference>
<keyword evidence="4 8" id="KW-0347">Helicase</keyword>
<dbReference type="PROSITE" id="PS50084">
    <property type="entry name" value="KH_TYPE_1"/>
    <property type="match status" value="1"/>
</dbReference>
<dbReference type="CDD" id="cd18787">
    <property type="entry name" value="SF2_C_DEAD"/>
    <property type="match status" value="1"/>
</dbReference>
<dbReference type="Pfam" id="PF00270">
    <property type="entry name" value="DEAD"/>
    <property type="match status" value="1"/>
</dbReference>
<keyword evidence="13" id="KW-1185">Reference proteome</keyword>
<dbReference type="FunFam" id="3.40.50.300:FF:000008">
    <property type="entry name" value="ATP-dependent RNA helicase RhlB"/>
    <property type="match status" value="1"/>
</dbReference>
<feature type="compositionally biased region" description="Basic and acidic residues" evidence="9">
    <location>
        <begin position="104"/>
        <end position="116"/>
    </location>
</feature>
<sequence>MEYWDDDSFYETQVMSYPNQPVAHTRSVETQEYWDEDDYGTKGITYPNQSVAHTPSVETQEFWDEDDSGTKGITLVAYIPSVESRNNRNKNRNLYKNQYSTNTYRDDRPRNDDRIFSNRGNKTSRGSRNDRYGRSNEESSEMQIDSNYVGRVIGRGGSKIQELQDESGARIRILTENDTDGSTVVRLIGSANARDKAKILIENFIEEFSKVSINKRSDASLNATANDSNKTDENTFIDWNLLSEQWEAERKRKLAALPELKKNFYDEQPIVAGMTKNEVAVFRASKNNISVCNVDSDDDKAIPNPVRTFEQAFLPYPELLDELQKQGFSSPTPIQNQAWPIIMSGYDMIGIAQTGTGKTIAFLFPALVHIVGQVTPREERVGPSCVILAPTRELAIQIEAEAKKYSYCNITSTCVYGGSSRRNQINVVTKGVDIIIATPGRLNDLIMNKFVDVTGVTYLVLDEADRMLDLGFEPQIRKIVLDIRPDRQTIMTSATWNGEIQKLAARYMTKPIKVNVGALDLAAVHSVTQEVIFADDEDHRRYLLNNFIASLKDEDKVIIFVDRKNVADDVSSDLILDGIECQSIHGDREQCDREQALEDLKTGTVRILVATDVASRGLDIKDITHIFNMYFPRNIEEYVHRVGRTGRAGRTGTAISIFTRDDSRNAEAFINILKEANQYVPDELKAMASQFKERRQIKLAEDAVADGGRRIRGRGRKNFFF</sequence>
<name>A0A8X6PWC0_NEPPI</name>
<dbReference type="SMART" id="SM00487">
    <property type="entry name" value="DEXDc"/>
    <property type="match status" value="1"/>
</dbReference>
<evidence type="ECO:0000256" key="6">
    <source>
        <dbReference type="ARBA" id="ARBA00047984"/>
    </source>
</evidence>
<dbReference type="InterPro" id="IPR000629">
    <property type="entry name" value="RNA-helicase_DEAD-box_CS"/>
</dbReference>
<feature type="domain" description="Helicase C-terminal" evidence="11">
    <location>
        <begin position="543"/>
        <end position="688"/>
    </location>
</feature>
<protein>
    <recommendedName>
        <fullName evidence="1">RNA helicase</fullName>
        <ecNumber evidence="1">3.6.4.13</ecNumber>
    </recommendedName>
</protein>
<dbReference type="InterPro" id="IPR004087">
    <property type="entry name" value="KH_dom"/>
</dbReference>
<dbReference type="Gene3D" id="3.30.1370.10">
    <property type="entry name" value="K Homology domain, type 1"/>
    <property type="match status" value="1"/>
</dbReference>
<evidence type="ECO:0000259" key="10">
    <source>
        <dbReference type="PROSITE" id="PS51192"/>
    </source>
</evidence>
<organism evidence="12 13">
    <name type="scientific">Nephila pilipes</name>
    <name type="common">Giant wood spider</name>
    <name type="synonym">Nephila maculata</name>
    <dbReference type="NCBI Taxonomy" id="299642"/>
    <lineage>
        <taxon>Eukaryota</taxon>
        <taxon>Metazoa</taxon>
        <taxon>Ecdysozoa</taxon>
        <taxon>Arthropoda</taxon>
        <taxon>Chelicerata</taxon>
        <taxon>Arachnida</taxon>
        <taxon>Araneae</taxon>
        <taxon>Araneomorphae</taxon>
        <taxon>Entelegynae</taxon>
        <taxon>Araneoidea</taxon>
        <taxon>Nephilidae</taxon>
        <taxon>Nephila</taxon>
    </lineage>
</organism>
<evidence type="ECO:0000256" key="1">
    <source>
        <dbReference type="ARBA" id="ARBA00012552"/>
    </source>
</evidence>
<dbReference type="EC" id="3.6.4.13" evidence="1"/>
<dbReference type="GO" id="GO:0003724">
    <property type="term" value="F:RNA helicase activity"/>
    <property type="evidence" value="ECO:0007669"/>
    <property type="project" value="UniProtKB-EC"/>
</dbReference>
<dbReference type="InterPro" id="IPR001650">
    <property type="entry name" value="Helicase_C-like"/>
</dbReference>
<dbReference type="Gene3D" id="3.40.50.300">
    <property type="entry name" value="P-loop containing nucleotide triphosphate hydrolases"/>
    <property type="match status" value="2"/>
</dbReference>
<dbReference type="GO" id="GO:0010468">
    <property type="term" value="P:regulation of gene expression"/>
    <property type="evidence" value="ECO:0007669"/>
    <property type="project" value="UniProtKB-ARBA"/>
</dbReference>
<dbReference type="Pfam" id="PF00013">
    <property type="entry name" value="KH_1"/>
    <property type="match status" value="1"/>
</dbReference>
<evidence type="ECO:0000256" key="5">
    <source>
        <dbReference type="ARBA" id="ARBA00022840"/>
    </source>
</evidence>
<dbReference type="SMART" id="SM00490">
    <property type="entry name" value="HELICc"/>
    <property type="match status" value="1"/>
</dbReference>
<dbReference type="PROSITE" id="PS51194">
    <property type="entry name" value="HELICASE_CTER"/>
    <property type="match status" value="1"/>
</dbReference>
<evidence type="ECO:0000256" key="7">
    <source>
        <dbReference type="PROSITE-ProRule" id="PRU00117"/>
    </source>
</evidence>
<evidence type="ECO:0000259" key="11">
    <source>
        <dbReference type="PROSITE" id="PS51194"/>
    </source>
</evidence>
<comment type="caution">
    <text evidence="12">The sequence shown here is derived from an EMBL/GenBank/DDBJ whole genome shotgun (WGS) entry which is preliminary data.</text>
</comment>
<evidence type="ECO:0000256" key="8">
    <source>
        <dbReference type="RuleBase" id="RU000492"/>
    </source>
</evidence>
<feature type="domain" description="Helicase ATP-binding" evidence="10">
    <location>
        <begin position="339"/>
        <end position="514"/>
    </location>
</feature>
<feature type="compositionally biased region" description="Polar residues" evidence="9">
    <location>
        <begin position="94"/>
        <end position="103"/>
    </location>
</feature>
<dbReference type="EMBL" id="BMAW01074621">
    <property type="protein sequence ID" value="GFT93072.1"/>
    <property type="molecule type" value="Genomic_DNA"/>
</dbReference>
<keyword evidence="7" id="KW-0694">RNA-binding</keyword>
<keyword evidence="5 8" id="KW-0067">ATP-binding</keyword>
<dbReference type="CDD" id="cd00105">
    <property type="entry name" value="KH-I"/>
    <property type="match status" value="1"/>
</dbReference>
<evidence type="ECO:0000256" key="2">
    <source>
        <dbReference type="ARBA" id="ARBA00022741"/>
    </source>
</evidence>
<accession>A0A8X6PWC0</accession>
<dbReference type="GO" id="GO:0005524">
    <property type="term" value="F:ATP binding"/>
    <property type="evidence" value="ECO:0007669"/>
    <property type="project" value="UniProtKB-KW"/>
</dbReference>
<feature type="compositionally biased region" description="Basic and acidic residues" evidence="9">
    <location>
        <begin position="127"/>
        <end position="137"/>
    </location>
</feature>
<proteinExistence type="inferred from homology"/>
<feature type="region of interest" description="Disordered" evidence="9">
    <location>
        <begin position="87"/>
        <end position="143"/>
    </location>
</feature>
<dbReference type="AlphaFoldDB" id="A0A8X6PWC0"/>
<keyword evidence="2 8" id="KW-0547">Nucleotide-binding</keyword>
<dbReference type="SMART" id="SM00322">
    <property type="entry name" value="KH"/>
    <property type="match status" value="1"/>
</dbReference>
<dbReference type="SUPFAM" id="SSF54791">
    <property type="entry name" value="Eukaryotic type KH-domain (KH-domain type I)"/>
    <property type="match status" value="1"/>
</dbReference>
<dbReference type="PROSITE" id="PS51192">
    <property type="entry name" value="HELICASE_ATP_BIND_1"/>
    <property type="match status" value="1"/>
</dbReference>
<dbReference type="SUPFAM" id="SSF52540">
    <property type="entry name" value="P-loop containing nucleoside triphosphate hydrolases"/>
    <property type="match status" value="2"/>
</dbReference>
<evidence type="ECO:0000256" key="3">
    <source>
        <dbReference type="ARBA" id="ARBA00022801"/>
    </source>
</evidence>
<dbReference type="InterPro" id="IPR011545">
    <property type="entry name" value="DEAD/DEAH_box_helicase_dom"/>
</dbReference>
<dbReference type="InterPro" id="IPR036612">
    <property type="entry name" value="KH_dom_type_1_sf"/>
</dbReference>
<evidence type="ECO:0000313" key="13">
    <source>
        <dbReference type="Proteomes" id="UP000887013"/>
    </source>
</evidence>
<comment type="similarity">
    <text evidence="8">Belongs to the DEAD box helicase family.</text>
</comment>
<comment type="catalytic activity">
    <reaction evidence="6">
        <text>ATP + H2O = ADP + phosphate + H(+)</text>
        <dbReference type="Rhea" id="RHEA:13065"/>
        <dbReference type="ChEBI" id="CHEBI:15377"/>
        <dbReference type="ChEBI" id="CHEBI:15378"/>
        <dbReference type="ChEBI" id="CHEBI:30616"/>
        <dbReference type="ChEBI" id="CHEBI:43474"/>
        <dbReference type="ChEBI" id="CHEBI:456216"/>
        <dbReference type="EC" id="3.6.4.13"/>
    </reaction>
</comment>
<evidence type="ECO:0000256" key="9">
    <source>
        <dbReference type="SAM" id="MobiDB-lite"/>
    </source>
</evidence>
<dbReference type="GO" id="GO:0003723">
    <property type="term" value="F:RNA binding"/>
    <property type="evidence" value="ECO:0007669"/>
    <property type="project" value="UniProtKB-UniRule"/>
</dbReference>
<dbReference type="InterPro" id="IPR004088">
    <property type="entry name" value="KH_dom_type_1"/>
</dbReference>
<evidence type="ECO:0000256" key="4">
    <source>
        <dbReference type="ARBA" id="ARBA00022806"/>
    </source>
</evidence>
<dbReference type="GO" id="GO:0016787">
    <property type="term" value="F:hydrolase activity"/>
    <property type="evidence" value="ECO:0007669"/>
    <property type="project" value="UniProtKB-KW"/>
</dbReference>
<dbReference type="Pfam" id="PF00271">
    <property type="entry name" value="Helicase_C"/>
    <property type="match status" value="1"/>
</dbReference>
<dbReference type="Proteomes" id="UP000887013">
    <property type="component" value="Unassembled WGS sequence"/>
</dbReference>
<dbReference type="OrthoDB" id="196131at2759"/>
<dbReference type="FunFam" id="3.40.50.300:FF:000079">
    <property type="entry name" value="probable ATP-dependent RNA helicase DDX17"/>
    <property type="match status" value="1"/>
</dbReference>
<dbReference type="PROSITE" id="PS00039">
    <property type="entry name" value="DEAD_ATP_HELICASE"/>
    <property type="match status" value="1"/>
</dbReference>
<dbReference type="PANTHER" id="PTHR47958">
    <property type="entry name" value="ATP-DEPENDENT RNA HELICASE DBP3"/>
    <property type="match status" value="1"/>
</dbReference>
<dbReference type="InterPro" id="IPR027417">
    <property type="entry name" value="P-loop_NTPase"/>
</dbReference>
<gene>
    <name evidence="12" type="primary">DDX43</name>
    <name evidence="12" type="ORF">NPIL_388121</name>
</gene>